<organism evidence="7 8">
    <name type="scientific">Actinomycetospora straminea</name>
    <dbReference type="NCBI Taxonomy" id="663607"/>
    <lineage>
        <taxon>Bacteria</taxon>
        <taxon>Bacillati</taxon>
        <taxon>Actinomycetota</taxon>
        <taxon>Actinomycetes</taxon>
        <taxon>Pseudonocardiales</taxon>
        <taxon>Pseudonocardiaceae</taxon>
        <taxon>Actinomycetospora</taxon>
    </lineage>
</organism>
<dbReference type="PANTHER" id="PTHR30055:SF234">
    <property type="entry name" value="HTH-TYPE TRANSCRIPTIONAL REGULATOR BETI"/>
    <property type="match status" value="1"/>
</dbReference>
<keyword evidence="1" id="KW-0805">Transcription regulation</keyword>
<proteinExistence type="predicted"/>
<dbReference type="RefSeq" id="WP_274230439.1">
    <property type="nucleotide sequence ID" value="NZ_BAABHQ010000017.1"/>
</dbReference>
<sequence>MNLDAAPSFRELMADTGDAAAPGPPPSRRTRGRTERRDRVFEAAVALFGERGFEETSMDDIAARAGLARTTVFNHFPRKTAFLEEWTLRRRERAARSFRDTGGAHTVRTVLGSYFRALAEVNVETRAETAALMPLAVKQTDILVDHPLARDLAEIVEDAGEPLAGSASPQRVGWLLALGYFSAVTRWVAVDPAPFDLAVELAAILDTVLGGALAAEADAAGPAR</sequence>
<accession>A0ABP9F6T7</accession>
<evidence type="ECO:0000256" key="1">
    <source>
        <dbReference type="ARBA" id="ARBA00023015"/>
    </source>
</evidence>
<gene>
    <name evidence="7" type="ORF">GCM10023203_48520</name>
</gene>
<evidence type="ECO:0000256" key="2">
    <source>
        <dbReference type="ARBA" id="ARBA00023125"/>
    </source>
</evidence>
<comment type="caution">
    <text evidence="7">The sequence shown here is derived from an EMBL/GenBank/DDBJ whole genome shotgun (WGS) entry which is preliminary data.</text>
</comment>
<feature type="domain" description="HTH tetR-type" evidence="6">
    <location>
        <begin position="34"/>
        <end position="94"/>
    </location>
</feature>
<keyword evidence="2 4" id="KW-0238">DNA-binding</keyword>
<protein>
    <submittedName>
        <fullName evidence="7">TetR/AcrR family transcriptional regulator</fullName>
    </submittedName>
</protein>
<dbReference type="Gene3D" id="1.10.357.10">
    <property type="entry name" value="Tetracycline Repressor, domain 2"/>
    <property type="match status" value="1"/>
</dbReference>
<evidence type="ECO:0000256" key="3">
    <source>
        <dbReference type="ARBA" id="ARBA00023163"/>
    </source>
</evidence>
<evidence type="ECO:0000256" key="4">
    <source>
        <dbReference type="PROSITE-ProRule" id="PRU00335"/>
    </source>
</evidence>
<dbReference type="InterPro" id="IPR009057">
    <property type="entry name" value="Homeodomain-like_sf"/>
</dbReference>
<dbReference type="PRINTS" id="PR00455">
    <property type="entry name" value="HTHTETR"/>
</dbReference>
<dbReference type="Proteomes" id="UP001500457">
    <property type="component" value="Unassembled WGS sequence"/>
</dbReference>
<evidence type="ECO:0000313" key="8">
    <source>
        <dbReference type="Proteomes" id="UP001500457"/>
    </source>
</evidence>
<feature type="region of interest" description="Disordered" evidence="5">
    <location>
        <begin position="14"/>
        <end position="36"/>
    </location>
</feature>
<evidence type="ECO:0000313" key="7">
    <source>
        <dbReference type="EMBL" id="GAA4889575.1"/>
    </source>
</evidence>
<reference evidence="8" key="1">
    <citation type="journal article" date="2019" name="Int. J. Syst. Evol. Microbiol.">
        <title>The Global Catalogue of Microorganisms (GCM) 10K type strain sequencing project: providing services to taxonomists for standard genome sequencing and annotation.</title>
        <authorList>
            <consortium name="The Broad Institute Genomics Platform"/>
            <consortium name="The Broad Institute Genome Sequencing Center for Infectious Disease"/>
            <person name="Wu L."/>
            <person name="Ma J."/>
        </authorList>
    </citation>
    <scope>NUCLEOTIDE SEQUENCE [LARGE SCALE GENOMIC DNA]</scope>
    <source>
        <strain evidence="8">JCM 17983</strain>
    </source>
</reference>
<evidence type="ECO:0000259" key="6">
    <source>
        <dbReference type="PROSITE" id="PS50977"/>
    </source>
</evidence>
<evidence type="ECO:0000256" key="5">
    <source>
        <dbReference type="SAM" id="MobiDB-lite"/>
    </source>
</evidence>
<keyword evidence="8" id="KW-1185">Reference proteome</keyword>
<feature type="DNA-binding region" description="H-T-H motif" evidence="4">
    <location>
        <begin position="57"/>
        <end position="76"/>
    </location>
</feature>
<keyword evidence="3" id="KW-0804">Transcription</keyword>
<dbReference type="Pfam" id="PF00440">
    <property type="entry name" value="TetR_N"/>
    <property type="match status" value="1"/>
</dbReference>
<dbReference type="InterPro" id="IPR050109">
    <property type="entry name" value="HTH-type_TetR-like_transc_reg"/>
</dbReference>
<dbReference type="PANTHER" id="PTHR30055">
    <property type="entry name" value="HTH-TYPE TRANSCRIPTIONAL REGULATOR RUTR"/>
    <property type="match status" value="1"/>
</dbReference>
<name>A0ABP9F6T7_9PSEU</name>
<dbReference type="EMBL" id="BAABHQ010000017">
    <property type="protein sequence ID" value="GAA4889575.1"/>
    <property type="molecule type" value="Genomic_DNA"/>
</dbReference>
<dbReference type="PROSITE" id="PS50977">
    <property type="entry name" value="HTH_TETR_2"/>
    <property type="match status" value="1"/>
</dbReference>
<dbReference type="InterPro" id="IPR001647">
    <property type="entry name" value="HTH_TetR"/>
</dbReference>
<dbReference type="SUPFAM" id="SSF46689">
    <property type="entry name" value="Homeodomain-like"/>
    <property type="match status" value="1"/>
</dbReference>